<feature type="non-terminal residue" evidence="2">
    <location>
        <position position="328"/>
    </location>
</feature>
<dbReference type="VEuPathDB" id="FungiDB:H257_12935"/>
<keyword evidence="1" id="KW-0812">Transmembrane</keyword>
<protein>
    <submittedName>
        <fullName evidence="2">Uncharacterized protein</fullName>
    </submittedName>
</protein>
<organism evidence="2 3">
    <name type="scientific">Aphanomyces astaci</name>
    <name type="common">Crayfish plague agent</name>
    <dbReference type="NCBI Taxonomy" id="112090"/>
    <lineage>
        <taxon>Eukaryota</taxon>
        <taxon>Sar</taxon>
        <taxon>Stramenopiles</taxon>
        <taxon>Oomycota</taxon>
        <taxon>Saprolegniomycetes</taxon>
        <taxon>Saprolegniales</taxon>
        <taxon>Verrucalvaceae</taxon>
        <taxon>Aphanomyces</taxon>
    </lineage>
</organism>
<accession>A0A397CJM1</accession>
<reference evidence="2 3" key="1">
    <citation type="submission" date="2018-08" db="EMBL/GenBank/DDBJ databases">
        <title>Aphanomyces genome sequencing and annotation.</title>
        <authorList>
            <person name="Minardi D."/>
            <person name="Oidtmann B."/>
            <person name="Van Der Giezen M."/>
            <person name="Studholme D.J."/>
        </authorList>
    </citation>
    <scope>NUCLEOTIDE SEQUENCE [LARGE SCALE GENOMIC DNA]</scope>
    <source>
        <strain evidence="2 3">SA</strain>
    </source>
</reference>
<comment type="caution">
    <text evidence="2">The sequence shown here is derived from an EMBL/GenBank/DDBJ whole genome shotgun (WGS) entry which is preliminary data.</text>
</comment>
<dbReference type="Proteomes" id="UP000265716">
    <property type="component" value="Unassembled WGS sequence"/>
</dbReference>
<gene>
    <name evidence="2" type="ORF">DYB38_010256</name>
</gene>
<feature type="transmembrane region" description="Helical" evidence="1">
    <location>
        <begin position="42"/>
        <end position="65"/>
    </location>
</feature>
<keyword evidence="1" id="KW-0472">Membrane</keyword>
<dbReference type="AlphaFoldDB" id="A0A397CJM1"/>
<evidence type="ECO:0000313" key="3">
    <source>
        <dbReference type="Proteomes" id="UP000265716"/>
    </source>
</evidence>
<evidence type="ECO:0000256" key="1">
    <source>
        <dbReference type="SAM" id="Phobius"/>
    </source>
</evidence>
<sequence>MPPASPIEGVAASPNAYAPLESASEQALSSSGPNTRQKRLRWVAVFAAVCGLVCVAVGAVAVTIVKATDNGHKAIVTNLQLSPGLKFTLHFKRASLKVYGLDEATIFVAPRHQVQRGGAASSFQFDAIMTLQATPTQLDIYTLVDDKGVIESRVIDGVEGHTEITDKCVGGTLLSLTFAGESFVFCNSAANELAFAVGQDMDISIEYLADPSQLDSIQVPSTANEVALDCPSISQSSHPATLWTALPTTRSLARATMETLTSNRILSVKDKSACACKGAKKPCLFVHGTGEAAAAPPTSSFSSYWGDVSSPCCSSSTFVHWDTVSQGW</sequence>
<proteinExistence type="predicted"/>
<name>A0A397CJM1_APHAT</name>
<evidence type="ECO:0000313" key="2">
    <source>
        <dbReference type="EMBL" id="RHY47877.1"/>
    </source>
</evidence>
<keyword evidence="1" id="KW-1133">Transmembrane helix</keyword>
<dbReference type="EMBL" id="QUTC01007404">
    <property type="protein sequence ID" value="RHY47877.1"/>
    <property type="molecule type" value="Genomic_DNA"/>
</dbReference>